<name>A0A2T6AE88_9FLAO</name>
<dbReference type="PRINTS" id="PR00080">
    <property type="entry name" value="SDRFAMILY"/>
</dbReference>
<proteinExistence type="inferred from homology"/>
<dbReference type="SUPFAM" id="SSF51735">
    <property type="entry name" value="NAD(P)-binding Rossmann-fold domains"/>
    <property type="match status" value="1"/>
</dbReference>
<dbReference type="InterPro" id="IPR045000">
    <property type="entry name" value="TR"/>
</dbReference>
<protein>
    <submittedName>
        <fullName evidence="3">Tropinone reductase 1</fullName>
    </submittedName>
</protein>
<accession>A0A2T6AE88</accession>
<evidence type="ECO:0000256" key="2">
    <source>
        <dbReference type="ARBA" id="ARBA00023002"/>
    </source>
</evidence>
<dbReference type="PRINTS" id="PR00081">
    <property type="entry name" value="GDHRDH"/>
</dbReference>
<dbReference type="OrthoDB" id="9803333at2"/>
<dbReference type="GO" id="GO:0016491">
    <property type="term" value="F:oxidoreductase activity"/>
    <property type="evidence" value="ECO:0007669"/>
    <property type="project" value="UniProtKB-KW"/>
</dbReference>
<dbReference type="NCBIfam" id="NF006693">
    <property type="entry name" value="PRK09242.1"/>
    <property type="match status" value="1"/>
</dbReference>
<dbReference type="InterPro" id="IPR036291">
    <property type="entry name" value="NAD(P)-bd_dom_sf"/>
</dbReference>
<dbReference type="AlphaFoldDB" id="A0A2T6AE88"/>
<evidence type="ECO:0000313" key="4">
    <source>
        <dbReference type="Proteomes" id="UP000244174"/>
    </source>
</evidence>
<dbReference type="RefSeq" id="WP_108172400.1">
    <property type="nucleotide sequence ID" value="NZ_QBKQ01000003.1"/>
</dbReference>
<sequence length="252" mass="27834">MWKLDNKKALITGGTKGIGRASVVEFLQLGADVLFTSRSEEDIRAFEKELSEKGFKAHGIEADSAKKEDREKIKNWIDKHWGKLDVLVNNAGINIRKKANDYSEEEFRKVLEINLIAPFEISRLLYSNLKKSGNASIINVASSAAIQDVGTGTPYAMSKSGLLQQSRSLAVEWAQEGIRVNSVSPWFTKTPLTEGFLHNEEKMNAILSRTPLNRVAEAEEISSIISFLAMDKSSFITGQNIIADGGMSINAL</sequence>
<gene>
    <name evidence="3" type="ORF">C8P64_2508</name>
</gene>
<comment type="similarity">
    <text evidence="1">Belongs to the short-chain dehydrogenases/reductases (SDR) family.</text>
</comment>
<reference evidence="3 4" key="1">
    <citation type="submission" date="2018-04" db="EMBL/GenBank/DDBJ databases">
        <title>Genomic Encyclopedia of Archaeal and Bacterial Type Strains, Phase II (KMG-II): from individual species to whole genera.</title>
        <authorList>
            <person name="Goeker M."/>
        </authorList>
    </citation>
    <scope>NUCLEOTIDE SEQUENCE [LARGE SCALE GENOMIC DNA]</scope>
    <source>
        <strain evidence="3 4">DSM 23082</strain>
    </source>
</reference>
<organism evidence="3 4">
    <name type="scientific">Christiangramia gaetbulicola</name>
    <dbReference type="NCBI Taxonomy" id="703340"/>
    <lineage>
        <taxon>Bacteria</taxon>
        <taxon>Pseudomonadati</taxon>
        <taxon>Bacteroidota</taxon>
        <taxon>Flavobacteriia</taxon>
        <taxon>Flavobacteriales</taxon>
        <taxon>Flavobacteriaceae</taxon>
        <taxon>Christiangramia</taxon>
    </lineage>
</organism>
<dbReference type="FunFam" id="3.40.50.720:FF:000084">
    <property type="entry name" value="Short-chain dehydrogenase reductase"/>
    <property type="match status" value="1"/>
</dbReference>
<dbReference type="Pfam" id="PF13561">
    <property type="entry name" value="adh_short_C2"/>
    <property type="match status" value="1"/>
</dbReference>
<dbReference type="Proteomes" id="UP000244174">
    <property type="component" value="Unassembled WGS sequence"/>
</dbReference>
<dbReference type="InterPro" id="IPR002347">
    <property type="entry name" value="SDR_fam"/>
</dbReference>
<keyword evidence="2" id="KW-0560">Oxidoreductase</keyword>
<dbReference type="Gene3D" id="3.40.50.720">
    <property type="entry name" value="NAD(P)-binding Rossmann-like Domain"/>
    <property type="match status" value="1"/>
</dbReference>
<evidence type="ECO:0000256" key="1">
    <source>
        <dbReference type="ARBA" id="ARBA00006484"/>
    </source>
</evidence>
<comment type="caution">
    <text evidence="3">The sequence shown here is derived from an EMBL/GenBank/DDBJ whole genome shotgun (WGS) entry which is preliminary data.</text>
</comment>
<dbReference type="EMBL" id="QBKQ01000003">
    <property type="protein sequence ID" value="PTX42092.1"/>
    <property type="molecule type" value="Genomic_DNA"/>
</dbReference>
<keyword evidence="4" id="KW-1185">Reference proteome</keyword>
<dbReference type="PANTHER" id="PTHR42898">
    <property type="entry name" value="TROPINONE REDUCTASE"/>
    <property type="match status" value="1"/>
</dbReference>
<evidence type="ECO:0000313" key="3">
    <source>
        <dbReference type="EMBL" id="PTX42092.1"/>
    </source>
</evidence>
<dbReference type="PANTHER" id="PTHR42898:SF6">
    <property type="entry name" value="NADP-DEPENDENT MANNITOL DEHYDROGENASE"/>
    <property type="match status" value="1"/>
</dbReference>